<dbReference type="PROSITE" id="PS00039">
    <property type="entry name" value="DEAD_ATP_HELICASE"/>
    <property type="match status" value="1"/>
</dbReference>
<keyword evidence="4 6" id="KW-0067">ATP-binding</keyword>
<evidence type="ECO:0000256" key="4">
    <source>
        <dbReference type="ARBA" id="ARBA00022840"/>
    </source>
</evidence>
<evidence type="ECO:0000256" key="8">
    <source>
        <dbReference type="SAM" id="Phobius"/>
    </source>
</evidence>
<dbReference type="GO" id="GO:0003723">
    <property type="term" value="F:RNA binding"/>
    <property type="evidence" value="ECO:0007669"/>
    <property type="project" value="UniProtKB-UniRule"/>
</dbReference>
<dbReference type="Proteomes" id="UP000035642">
    <property type="component" value="Unassembled WGS sequence"/>
</dbReference>
<dbReference type="InterPro" id="IPR000629">
    <property type="entry name" value="RNA-helicase_DEAD-box_CS"/>
</dbReference>
<protein>
    <recommendedName>
        <fullName evidence="7">ATP-dependent RNA helicase</fullName>
        <ecNumber evidence="7">3.6.4.13</ecNumber>
    </recommendedName>
</protein>
<dbReference type="InterPro" id="IPR027417">
    <property type="entry name" value="P-loop_NTPase"/>
</dbReference>
<comment type="catalytic activity">
    <reaction evidence="7">
        <text>ATP + H2O = ADP + phosphate + H(+)</text>
        <dbReference type="Rhea" id="RHEA:13065"/>
        <dbReference type="ChEBI" id="CHEBI:15377"/>
        <dbReference type="ChEBI" id="CHEBI:15378"/>
        <dbReference type="ChEBI" id="CHEBI:30616"/>
        <dbReference type="ChEBI" id="CHEBI:43474"/>
        <dbReference type="ChEBI" id="CHEBI:456216"/>
        <dbReference type="EC" id="3.6.4.13"/>
    </reaction>
</comment>
<dbReference type="InterPro" id="IPR011545">
    <property type="entry name" value="DEAD/DEAH_box_helicase_dom"/>
</dbReference>
<evidence type="ECO:0000256" key="6">
    <source>
        <dbReference type="RuleBase" id="RU000492"/>
    </source>
</evidence>
<dbReference type="InterPro" id="IPR014001">
    <property type="entry name" value="Helicase_ATP-bd"/>
</dbReference>
<proteinExistence type="inferred from homology"/>
<evidence type="ECO:0000256" key="1">
    <source>
        <dbReference type="ARBA" id="ARBA00022741"/>
    </source>
</evidence>
<dbReference type="Pfam" id="PF00271">
    <property type="entry name" value="Helicase_C"/>
    <property type="match status" value="1"/>
</dbReference>
<dbReference type="GO" id="GO:0043186">
    <property type="term" value="C:P granule"/>
    <property type="evidence" value="ECO:0007669"/>
    <property type="project" value="UniProtKB-ARBA"/>
</dbReference>
<dbReference type="AlphaFoldDB" id="A0A158P9C6"/>
<dbReference type="GO" id="GO:0003724">
    <property type="term" value="F:RNA helicase activity"/>
    <property type="evidence" value="ECO:0007669"/>
    <property type="project" value="UniProtKB-EC"/>
</dbReference>
<feature type="transmembrane region" description="Helical" evidence="8">
    <location>
        <begin position="522"/>
        <end position="543"/>
    </location>
</feature>
<keyword evidence="11" id="KW-1185">Reference proteome</keyword>
<organism evidence="11 12">
    <name type="scientific">Angiostrongylus cantonensis</name>
    <name type="common">Rat lungworm</name>
    <dbReference type="NCBI Taxonomy" id="6313"/>
    <lineage>
        <taxon>Eukaryota</taxon>
        <taxon>Metazoa</taxon>
        <taxon>Ecdysozoa</taxon>
        <taxon>Nematoda</taxon>
        <taxon>Chromadorea</taxon>
        <taxon>Rhabditida</taxon>
        <taxon>Rhabditina</taxon>
        <taxon>Rhabditomorpha</taxon>
        <taxon>Strongyloidea</taxon>
        <taxon>Metastrongylidae</taxon>
        <taxon>Angiostrongylus</taxon>
    </lineage>
</organism>
<dbReference type="SMART" id="SM01178">
    <property type="entry name" value="DUF4217"/>
    <property type="match status" value="1"/>
</dbReference>
<comment type="similarity">
    <text evidence="6">Belongs to the DEAD box helicase family.</text>
</comment>
<keyword evidence="2 6" id="KW-0378">Hydrolase</keyword>
<dbReference type="EC" id="3.6.4.13" evidence="7"/>
<accession>A0A158P9C6</accession>
<dbReference type="GO" id="GO:0005524">
    <property type="term" value="F:ATP binding"/>
    <property type="evidence" value="ECO:0007669"/>
    <property type="project" value="UniProtKB-UniRule"/>
</dbReference>
<evidence type="ECO:0000256" key="2">
    <source>
        <dbReference type="ARBA" id="ARBA00022801"/>
    </source>
</evidence>
<dbReference type="PANTHER" id="PTHR24031">
    <property type="entry name" value="RNA HELICASE"/>
    <property type="match status" value="1"/>
</dbReference>
<dbReference type="STRING" id="6313.A0A158P9C6"/>
<evidence type="ECO:0000313" key="11">
    <source>
        <dbReference type="Proteomes" id="UP000035642"/>
    </source>
</evidence>
<keyword evidence="3 6" id="KW-0347">Helicase</keyword>
<reference evidence="12" key="2">
    <citation type="submission" date="2016-04" db="UniProtKB">
        <authorList>
            <consortium name="WormBaseParasite"/>
        </authorList>
    </citation>
    <scope>IDENTIFICATION</scope>
</reference>
<keyword evidence="1 6" id="KW-0547">Nucleotide-binding</keyword>
<evidence type="ECO:0000256" key="7">
    <source>
        <dbReference type="RuleBase" id="RU365068"/>
    </source>
</evidence>
<evidence type="ECO:0000256" key="5">
    <source>
        <dbReference type="ARBA" id="ARBA00022884"/>
    </source>
</evidence>
<dbReference type="Gene3D" id="3.40.50.300">
    <property type="entry name" value="P-loop containing nucleotide triphosphate hydrolases"/>
    <property type="match status" value="2"/>
</dbReference>
<sequence>MADFFRIVEMLRKSYGKPYAHKNKKCSKKSINTKNSKKEEERVEMDSIMSWILTFSYKTLRGLNECEYVEPTDIQRESLPFSLSGSDLVGAAKTGSGKTLALIIPVLECLWRSGWSNYCGLGALIISPTRELSLQTFTVINHVGKYHDFSCALLIGGTDVDFERNRIGRINIIICTPGRLLQHMDENEHLSCDQLQILIIDEADRILDMGFSQQINAIVANLPRDRQTLLFSATQTRNVKDLSRVCTKDPVFVSAHERCVHATPDGLRQSYMVCEEQDKVNIMWSFIVNHKKCKIIIFVSCCKQARFLTGAFCHLRPGVPIMGLWGTLNQKKRVDVFQKFENKEAAVMIATDVASRGLDFSGVDWVVQVDCPATAEDYIHRVGRTARMNETGHAVLFLTPYQEEGMIALLEKSNIPLKKQIVTSETNPTALMDIRPKMQAVLSQFSELNQYAQKSVVAYLRSVYIMRNKKVFDVNSVDVTALALSYGLVTVPRIRFLNRNIGNAKVMSVDFCNKLVIEKFRLVAFFFLYSILIVQGGGSRGIVACRSTKVITKLAAAKKLLNKKVKVNVKKLFFDVLLGLWNGKSVWKCSFGGRIDEEGQCGMKTGNATKEKRLRRNRYRERSELFCCRSGFCSMFTVVIGSSGDDEQSIPVGSNETSSPLQKRRMQRRELIDSEKQALALLNPF</sequence>
<dbReference type="InterPro" id="IPR001650">
    <property type="entry name" value="Helicase_C-like"/>
</dbReference>
<keyword evidence="8" id="KW-0472">Membrane</keyword>
<dbReference type="SMART" id="SM00487">
    <property type="entry name" value="DEXDc"/>
    <property type="match status" value="1"/>
</dbReference>
<dbReference type="SMART" id="SM00490">
    <property type="entry name" value="HELICc"/>
    <property type="match status" value="1"/>
</dbReference>
<dbReference type="PROSITE" id="PS51194">
    <property type="entry name" value="HELICASE_CTER"/>
    <property type="match status" value="1"/>
</dbReference>
<dbReference type="GO" id="GO:0016887">
    <property type="term" value="F:ATP hydrolysis activity"/>
    <property type="evidence" value="ECO:0007669"/>
    <property type="project" value="RHEA"/>
</dbReference>
<evidence type="ECO:0000256" key="3">
    <source>
        <dbReference type="ARBA" id="ARBA00022806"/>
    </source>
</evidence>
<dbReference type="InterPro" id="IPR025313">
    <property type="entry name" value="SPB4-like_CTE"/>
</dbReference>
<keyword evidence="5 7" id="KW-0694">RNA-binding</keyword>
<reference evidence="11" key="1">
    <citation type="submission" date="2012-09" db="EMBL/GenBank/DDBJ databases">
        <authorList>
            <person name="Martin A.A."/>
        </authorList>
    </citation>
    <scope>NUCLEOTIDE SEQUENCE</scope>
</reference>
<dbReference type="CDD" id="cd18787">
    <property type="entry name" value="SF2_C_DEAD"/>
    <property type="match status" value="1"/>
</dbReference>
<keyword evidence="8" id="KW-1133">Transmembrane helix</keyword>
<comment type="domain">
    <text evidence="7">The Q motif is unique to and characteristic of the DEAD box family of RNA helicases and controls ATP binding and hydrolysis.</text>
</comment>
<name>A0A158P9C6_ANGCA</name>
<evidence type="ECO:0000313" key="12">
    <source>
        <dbReference type="WBParaSite" id="ACAC_0000809301-mRNA-1"/>
    </source>
</evidence>
<dbReference type="Pfam" id="PF00270">
    <property type="entry name" value="DEAD"/>
    <property type="match status" value="1"/>
</dbReference>
<feature type="domain" description="Helicase C-terminal" evidence="10">
    <location>
        <begin position="266"/>
        <end position="435"/>
    </location>
</feature>
<dbReference type="PROSITE" id="PS51192">
    <property type="entry name" value="HELICASE_ATP_BIND_1"/>
    <property type="match status" value="1"/>
</dbReference>
<dbReference type="WBParaSite" id="ACAC_0000809301-mRNA-1">
    <property type="protein sequence ID" value="ACAC_0000809301-mRNA-1"/>
    <property type="gene ID" value="ACAC_0000809301"/>
</dbReference>
<keyword evidence="8" id="KW-0812">Transmembrane</keyword>
<comment type="function">
    <text evidence="7">RNA helicase.</text>
</comment>
<evidence type="ECO:0000259" key="10">
    <source>
        <dbReference type="PROSITE" id="PS51194"/>
    </source>
</evidence>
<evidence type="ECO:0000259" key="9">
    <source>
        <dbReference type="PROSITE" id="PS51192"/>
    </source>
</evidence>
<dbReference type="Pfam" id="PF13959">
    <property type="entry name" value="CTE_SPB4"/>
    <property type="match status" value="1"/>
</dbReference>
<feature type="domain" description="Helicase ATP-binding" evidence="9">
    <location>
        <begin position="79"/>
        <end position="253"/>
    </location>
</feature>
<dbReference type="SUPFAM" id="SSF52540">
    <property type="entry name" value="P-loop containing nucleoside triphosphate hydrolases"/>
    <property type="match status" value="1"/>
</dbReference>
<dbReference type="CDD" id="cd17941">
    <property type="entry name" value="DEADc_DDX10"/>
    <property type="match status" value="1"/>
</dbReference>